<evidence type="ECO:0000259" key="3">
    <source>
        <dbReference type="Pfam" id="PF19295"/>
    </source>
</evidence>
<dbReference type="AlphaFoldDB" id="A0A0W0XI07"/>
<dbReference type="InterPro" id="IPR011542">
    <property type="entry name" value="SUF_FeS_clus_asmbl_SufD"/>
</dbReference>
<dbReference type="NCBIfam" id="TIGR01981">
    <property type="entry name" value="sufD"/>
    <property type="match status" value="1"/>
</dbReference>
<dbReference type="RefSeq" id="WP_025386264.1">
    <property type="nucleotide sequence ID" value="NZ_LCUA01000020.1"/>
</dbReference>
<dbReference type="InterPro" id="IPR000825">
    <property type="entry name" value="SUF_FeS_clus_asmbl_SufBD_core"/>
</dbReference>
<dbReference type="Pfam" id="PF19295">
    <property type="entry name" value="SufBD_N"/>
    <property type="match status" value="1"/>
</dbReference>
<comment type="similarity">
    <text evidence="1">Belongs to the iron-sulfur cluster assembly SufBD family.</text>
</comment>
<dbReference type="Proteomes" id="UP000054858">
    <property type="component" value="Unassembled WGS sequence"/>
</dbReference>
<accession>A0A0W0XI07</accession>
<evidence type="ECO:0000313" key="5">
    <source>
        <dbReference type="Proteomes" id="UP000054858"/>
    </source>
</evidence>
<organism evidence="4 5">
    <name type="scientific">Legionella oakridgensis</name>
    <dbReference type="NCBI Taxonomy" id="29423"/>
    <lineage>
        <taxon>Bacteria</taxon>
        <taxon>Pseudomonadati</taxon>
        <taxon>Pseudomonadota</taxon>
        <taxon>Gammaproteobacteria</taxon>
        <taxon>Legionellales</taxon>
        <taxon>Legionellaceae</taxon>
        <taxon>Legionella</taxon>
    </lineage>
</organism>
<dbReference type="Pfam" id="PF01458">
    <property type="entry name" value="SUFBD_core"/>
    <property type="match status" value="1"/>
</dbReference>
<dbReference type="InterPro" id="IPR037284">
    <property type="entry name" value="SUF_FeS_clus_asmbl_SufBD_sf"/>
</dbReference>
<sequence length="426" mass="47605">MSELLDFYQQQAALQQSQIPWLANLQKKALADFAKQGFPARHHEDWKYTTIDSFLKQRFSTKQTAQVAMQDIRRDIPDAHLITIANGTIIGLDTVAAHLPEGVIVQPLTAAWCNYAEKMELYLGKILQHEHGFQALNTAMLQQGLFIYLPKGIQLEKPLAVVHWQGNENQAVYSRHVVVAEAGSSISFIEDFQGKETCCYFTNTVTEMHAAKGATIHHYKIQRESRHAYHVGHVAVSQAADSEVNSHSLSLGGKLVRSDISIRLSQSHARCLLNGIYALGEEQHVDHHTLVSHEAADCQSVQDYKGILGGASRAVFNGKVYVAKGAQHTEAKQQNKNLLLSKNAEIDTKPQLEIFADDVICTHGATVGQLDEEALFYLATRGIDRVEASRYLIEAFAANNLQQMANLKLADWMRQLLLTVCRDYNF</sequence>
<dbReference type="SUPFAM" id="SSF101960">
    <property type="entry name" value="Stabilizer of iron transporter SufD"/>
    <property type="match status" value="1"/>
</dbReference>
<name>A0A0W0XI07_9GAMM</name>
<evidence type="ECO:0000259" key="2">
    <source>
        <dbReference type="Pfam" id="PF01458"/>
    </source>
</evidence>
<dbReference type="GO" id="GO:0016226">
    <property type="term" value="P:iron-sulfur cluster assembly"/>
    <property type="evidence" value="ECO:0007669"/>
    <property type="project" value="InterPro"/>
</dbReference>
<dbReference type="PATRIC" id="fig|29423.5.peg.216"/>
<dbReference type="PANTHER" id="PTHR43575:SF1">
    <property type="entry name" value="PROTEIN ABCI7, CHLOROPLASTIC"/>
    <property type="match status" value="1"/>
</dbReference>
<reference evidence="4 5" key="1">
    <citation type="submission" date="2015-11" db="EMBL/GenBank/DDBJ databases">
        <title>Genomic analysis of 38 Legionella species identifies large and diverse effector repertoires.</title>
        <authorList>
            <person name="Burstein D."/>
            <person name="Amaro F."/>
            <person name="Zusman T."/>
            <person name="Lifshitz Z."/>
            <person name="Cohen O."/>
            <person name="Gilbert J.A."/>
            <person name="Pupko T."/>
            <person name="Shuman H.A."/>
            <person name="Segal G."/>
        </authorList>
    </citation>
    <scope>NUCLEOTIDE SEQUENCE [LARGE SCALE GENOMIC DNA]</scope>
    <source>
        <strain evidence="4 5">Oak Ridge-10</strain>
    </source>
</reference>
<evidence type="ECO:0000313" key="4">
    <source>
        <dbReference type="EMBL" id="KTD44068.1"/>
    </source>
</evidence>
<dbReference type="PANTHER" id="PTHR43575">
    <property type="entry name" value="PROTEIN ABCI7, CHLOROPLASTIC"/>
    <property type="match status" value="1"/>
</dbReference>
<dbReference type="EMBL" id="LNYP01000004">
    <property type="protein sequence ID" value="KTD44068.1"/>
    <property type="molecule type" value="Genomic_DNA"/>
</dbReference>
<gene>
    <name evidence="4" type="ORF">Loak_0210</name>
</gene>
<feature type="domain" description="SUF system FeS cluster assembly SufBD core" evidence="2">
    <location>
        <begin position="166"/>
        <end position="396"/>
    </location>
</feature>
<dbReference type="InterPro" id="IPR045595">
    <property type="entry name" value="SufBD_N"/>
</dbReference>
<proteinExistence type="inferred from homology"/>
<comment type="caution">
    <text evidence="4">The sequence shown here is derived from an EMBL/GenBank/DDBJ whole genome shotgun (WGS) entry which is preliminary data.</text>
</comment>
<dbReference type="InterPro" id="IPR055346">
    <property type="entry name" value="Fe-S_cluster_assembly_SufBD"/>
</dbReference>
<feature type="domain" description="SUF system FeS cluster assembly SufBD N-terminal" evidence="3">
    <location>
        <begin position="4"/>
        <end position="160"/>
    </location>
</feature>
<protein>
    <submittedName>
        <fullName evidence="4">ABC transporter permease</fullName>
    </submittedName>
</protein>
<evidence type="ECO:0000256" key="1">
    <source>
        <dbReference type="ARBA" id="ARBA00043967"/>
    </source>
</evidence>